<name>A0AAV8Z489_9CUCU</name>
<gene>
    <name evidence="1" type="ORF">NQ318_017440</name>
</gene>
<comment type="caution">
    <text evidence="1">The sequence shown here is derived from an EMBL/GenBank/DDBJ whole genome shotgun (WGS) entry which is preliminary data.</text>
</comment>
<dbReference type="EMBL" id="JAPWTK010000018">
    <property type="protein sequence ID" value="KAJ8958294.1"/>
    <property type="molecule type" value="Genomic_DNA"/>
</dbReference>
<dbReference type="Proteomes" id="UP001162162">
    <property type="component" value="Unassembled WGS sequence"/>
</dbReference>
<organism evidence="1 2">
    <name type="scientific">Aromia moschata</name>
    <dbReference type="NCBI Taxonomy" id="1265417"/>
    <lineage>
        <taxon>Eukaryota</taxon>
        <taxon>Metazoa</taxon>
        <taxon>Ecdysozoa</taxon>
        <taxon>Arthropoda</taxon>
        <taxon>Hexapoda</taxon>
        <taxon>Insecta</taxon>
        <taxon>Pterygota</taxon>
        <taxon>Neoptera</taxon>
        <taxon>Endopterygota</taxon>
        <taxon>Coleoptera</taxon>
        <taxon>Polyphaga</taxon>
        <taxon>Cucujiformia</taxon>
        <taxon>Chrysomeloidea</taxon>
        <taxon>Cerambycidae</taxon>
        <taxon>Cerambycinae</taxon>
        <taxon>Callichromatini</taxon>
        <taxon>Aromia</taxon>
    </lineage>
</organism>
<reference evidence="1" key="1">
    <citation type="journal article" date="2023" name="Insect Mol. Biol.">
        <title>Genome sequencing provides insights into the evolution of gene families encoding plant cell wall-degrading enzymes in longhorned beetles.</title>
        <authorList>
            <person name="Shin N.R."/>
            <person name="Okamura Y."/>
            <person name="Kirsch R."/>
            <person name="Pauchet Y."/>
        </authorList>
    </citation>
    <scope>NUCLEOTIDE SEQUENCE</scope>
    <source>
        <strain evidence="1">AMC_N1</strain>
    </source>
</reference>
<evidence type="ECO:0000313" key="2">
    <source>
        <dbReference type="Proteomes" id="UP001162162"/>
    </source>
</evidence>
<evidence type="ECO:0000313" key="1">
    <source>
        <dbReference type="EMBL" id="KAJ8958294.1"/>
    </source>
</evidence>
<accession>A0AAV8Z489</accession>
<proteinExistence type="predicted"/>
<sequence>MIQFVNRSPHVRAIQQAEYGIPWKTWNTIEIYHLGNSHLPEGRWGNPKSNCLLFRKLGICEYADGPVGVLRKKRDFYCWTQ</sequence>
<dbReference type="AlphaFoldDB" id="A0AAV8Z489"/>
<keyword evidence="2" id="KW-1185">Reference proteome</keyword>
<protein>
    <submittedName>
        <fullName evidence="1">Uncharacterized protein</fullName>
    </submittedName>
</protein>